<name>M2R6V7_CERS8</name>
<dbReference type="Proteomes" id="UP000016930">
    <property type="component" value="Unassembled WGS sequence"/>
</dbReference>
<feature type="compositionally biased region" description="Gly residues" evidence="1">
    <location>
        <begin position="87"/>
        <end position="101"/>
    </location>
</feature>
<dbReference type="AlphaFoldDB" id="M2R6V7"/>
<feature type="region of interest" description="Disordered" evidence="1">
    <location>
        <begin position="1"/>
        <end position="121"/>
    </location>
</feature>
<proteinExistence type="predicted"/>
<keyword evidence="3" id="KW-1185">Reference proteome</keyword>
<dbReference type="STRING" id="914234.M2R6V7"/>
<dbReference type="HOGENOM" id="CLU_077716_0_0_1"/>
<evidence type="ECO:0000313" key="2">
    <source>
        <dbReference type="EMBL" id="EMD34067.1"/>
    </source>
</evidence>
<dbReference type="OrthoDB" id="3253876at2759"/>
<organism evidence="2 3">
    <name type="scientific">Ceriporiopsis subvermispora (strain B)</name>
    <name type="common">White-rot fungus</name>
    <name type="synonym">Gelatoporia subvermispora</name>
    <dbReference type="NCBI Taxonomy" id="914234"/>
    <lineage>
        <taxon>Eukaryota</taxon>
        <taxon>Fungi</taxon>
        <taxon>Dikarya</taxon>
        <taxon>Basidiomycota</taxon>
        <taxon>Agaricomycotina</taxon>
        <taxon>Agaricomycetes</taxon>
        <taxon>Polyporales</taxon>
        <taxon>Gelatoporiaceae</taxon>
        <taxon>Gelatoporia</taxon>
    </lineage>
</organism>
<feature type="compositionally biased region" description="Low complexity" evidence="1">
    <location>
        <begin position="174"/>
        <end position="193"/>
    </location>
</feature>
<gene>
    <name evidence="2" type="ORF">CERSUDRAFT_86824</name>
</gene>
<feature type="compositionally biased region" description="Polar residues" evidence="1">
    <location>
        <begin position="40"/>
        <end position="86"/>
    </location>
</feature>
<evidence type="ECO:0000313" key="3">
    <source>
        <dbReference type="Proteomes" id="UP000016930"/>
    </source>
</evidence>
<protein>
    <submittedName>
        <fullName evidence="2">Uncharacterized protein</fullName>
    </submittedName>
</protein>
<dbReference type="EMBL" id="KB445804">
    <property type="protein sequence ID" value="EMD34067.1"/>
    <property type="molecule type" value="Genomic_DNA"/>
</dbReference>
<evidence type="ECO:0000256" key="1">
    <source>
        <dbReference type="SAM" id="MobiDB-lite"/>
    </source>
</evidence>
<accession>M2R6V7</accession>
<sequence>MYSPPRSYGSPPPELSNNPFIDHPANALSRYPDIDGSDDPTVSTHFTSWMQRPSALNTPSSSFSGDSNPGQYGYNQQQVHPQPTSWGGQGSGFTGGGGYGQQQGYMQGPPPQQATGMPFQPSTAFGQQLVSQVSGVPSAGYGGYAQQQPQLQQHQYGGYASPTSPQPQFGAGYQQSYMQQPQQQQQQVPQQYVAEFDPLLSSGGQSGSGYGGGGGAGPGTGAGYRPPHPREYVQQHKAELEVWDGYAWKQAQHSFDVLKEAWGARKREIEVRVRAMGGQGLFGGGAYGGYNPQAQEIQRLESLAKQADSNFDSVAASAFQFQEVYTGYRQSGDLASKRRVRESINAALNNLPDWPSQAW</sequence>
<reference evidence="2 3" key="1">
    <citation type="journal article" date="2012" name="Proc. Natl. Acad. Sci. U.S.A.">
        <title>Comparative genomics of Ceriporiopsis subvermispora and Phanerochaete chrysosporium provide insight into selective ligninolysis.</title>
        <authorList>
            <person name="Fernandez-Fueyo E."/>
            <person name="Ruiz-Duenas F.J."/>
            <person name="Ferreira P."/>
            <person name="Floudas D."/>
            <person name="Hibbett D.S."/>
            <person name="Canessa P."/>
            <person name="Larrondo L.F."/>
            <person name="James T.Y."/>
            <person name="Seelenfreund D."/>
            <person name="Lobos S."/>
            <person name="Polanco R."/>
            <person name="Tello M."/>
            <person name="Honda Y."/>
            <person name="Watanabe T."/>
            <person name="Watanabe T."/>
            <person name="Ryu J.S."/>
            <person name="Kubicek C.P."/>
            <person name="Schmoll M."/>
            <person name="Gaskell J."/>
            <person name="Hammel K.E."/>
            <person name="St John F.J."/>
            <person name="Vanden Wymelenberg A."/>
            <person name="Sabat G."/>
            <person name="Splinter BonDurant S."/>
            <person name="Syed K."/>
            <person name="Yadav J.S."/>
            <person name="Doddapaneni H."/>
            <person name="Subramanian V."/>
            <person name="Lavin J.L."/>
            <person name="Oguiza J.A."/>
            <person name="Perez G."/>
            <person name="Pisabarro A.G."/>
            <person name="Ramirez L."/>
            <person name="Santoyo F."/>
            <person name="Master E."/>
            <person name="Coutinho P.M."/>
            <person name="Henrissat B."/>
            <person name="Lombard V."/>
            <person name="Magnuson J.K."/>
            <person name="Kuees U."/>
            <person name="Hori C."/>
            <person name="Igarashi K."/>
            <person name="Samejima M."/>
            <person name="Held B.W."/>
            <person name="Barry K.W."/>
            <person name="LaButti K.M."/>
            <person name="Lapidus A."/>
            <person name="Lindquist E.A."/>
            <person name="Lucas S.M."/>
            <person name="Riley R."/>
            <person name="Salamov A.A."/>
            <person name="Hoffmeister D."/>
            <person name="Schwenk D."/>
            <person name="Hadar Y."/>
            <person name="Yarden O."/>
            <person name="de Vries R.P."/>
            <person name="Wiebenga A."/>
            <person name="Stenlid J."/>
            <person name="Eastwood D."/>
            <person name="Grigoriev I.V."/>
            <person name="Berka R.M."/>
            <person name="Blanchette R.A."/>
            <person name="Kersten P."/>
            <person name="Martinez A.T."/>
            <person name="Vicuna R."/>
            <person name="Cullen D."/>
        </authorList>
    </citation>
    <scope>NUCLEOTIDE SEQUENCE [LARGE SCALE GENOMIC DNA]</scope>
    <source>
        <strain evidence="2 3">B</strain>
    </source>
</reference>
<feature type="compositionally biased region" description="Gly residues" evidence="1">
    <location>
        <begin position="204"/>
        <end position="222"/>
    </location>
</feature>
<feature type="compositionally biased region" description="Low complexity" evidence="1">
    <location>
        <begin position="149"/>
        <end position="159"/>
    </location>
</feature>
<feature type="region of interest" description="Disordered" evidence="1">
    <location>
        <begin position="149"/>
        <end position="222"/>
    </location>
</feature>